<proteinExistence type="predicted"/>
<organism evidence="1">
    <name type="scientific">viral metagenome</name>
    <dbReference type="NCBI Taxonomy" id="1070528"/>
    <lineage>
        <taxon>unclassified sequences</taxon>
        <taxon>metagenomes</taxon>
        <taxon>organismal metagenomes</taxon>
    </lineage>
</organism>
<dbReference type="AlphaFoldDB" id="A0A6M3LPK2"/>
<evidence type="ECO:0000313" key="1">
    <source>
        <dbReference type="EMBL" id="QJA96543.1"/>
    </source>
</evidence>
<name>A0A6M3LPK2_9ZZZZ</name>
<gene>
    <name evidence="1" type="ORF">MM415B08083_0010</name>
</gene>
<protein>
    <submittedName>
        <fullName evidence="1">Uncharacterized protein</fullName>
    </submittedName>
</protein>
<reference evidence="1" key="1">
    <citation type="submission" date="2020-03" db="EMBL/GenBank/DDBJ databases">
        <title>The deep terrestrial virosphere.</title>
        <authorList>
            <person name="Holmfeldt K."/>
            <person name="Nilsson E."/>
            <person name="Simone D."/>
            <person name="Lopez-Fernandez M."/>
            <person name="Wu X."/>
            <person name="de Brujin I."/>
            <person name="Lundin D."/>
            <person name="Andersson A."/>
            <person name="Bertilsson S."/>
            <person name="Dopson M."/>
        </authorList>
    </citation>
    <scope>NUCLEOTIDE SEQUENCE</scope>
    <source>
        <strain evidence="1">MM415B08083</strain>
    </source>
</reference>
<sequence length="94" mass="11374">MTRYYNKNSLIRLLPNKFNEAWNDIMAGRALYKTWDKRILDFGLFTEEQIYTKKERVGAIHSTRATKEAGYRVSHINRVNKRRSNRRRIKLRDN</sequence>
<dbReference type="EMBL" id="MT143410">
    <property type="protein sequence ID" value="QJA96543.1"/>
    <property type="molecule type" value="Genomic_DNA"/>
</dbReference>
<accession>A0A6M3LPK2</accession>